<keyword evidence="2" id="KW-0964">Secreted</keyword>
<evidence type="ECO:0000256" key="1">
    <source>
        <dbReference type="ARBA" id="ARBA00004613"/>
    </source>
</evidence>
<proteinExistence type="predicted"/>
<keyword evidence="3" id="KW-0732">Signal</keyword>
<dbReference type="OrthoDB" id="6674808at2759"/>
<dbReference type="InterPro" id="IPR029277">
    <property type="entry name" value="SVWC_dom"/>
</dbReference>
<evidence type="ECO:0000259" key="4">
    <source>
        <dbReference type="SMART" id="SM01318"/>
    </source>
</evidence>
<feature type="domain" description="Single" evidence="4">
    <location>
        <begin position="124"/>
        <end position="185"/>
    </location>
</feature>
<dbReference type="AlphaFoldDB" id="A0A9J6CKS3"/>
<dbReference type="EMBL" id="JADBJN010000001">
    <property type="protein sequence ID" value="KAG5682580.1"/>
    <property type="molecule type" value="Genomic_DNA"/>
</dbReference>
<feature type="chain" id="PRO_5039939325" description="Single domain-containing protein" evidence="3">
    <location>
        <begin position="21"/>
        <end position="192"/>
    </location>
</feature>
<name>A0A9J6CKS3_POLVA</name>
<evidence type="ECO:0000313" key="6">
    <source>
        <dbReference type="Proteomes" id="UP001107558"/>
    </source>
</evidence>
<accession>A0A9J6CKS3</accession>
<feature type="signal peptide" evidence="3">
    <location>
        <begin position="1"/>
        <end position="20"/>
    </location>
</feature>
<feature type="domain" description="Single" evidence="4">
    <location>
        <begin position="42"/>
        <end position="100"/>
    </location>
</feature>
<dbReference type="Proteomes" id="UP001107558">
    <property type="component" value="Chromosome 1"/>
</dbReference>
<gene>
    <name evidence="5" type="ORF">PVAND_011925</name>
</gene>
<evidence type="ECO:0000256" key="2">
    <source>
        <dbReference type="ARBA" id="ARBA00022525"/>
    </source>
</evidence>
<dbReference type="SMART" id="SM01318">
    <property type="entry name" value="SVWC"/>
    <property type="match status" value="2"/>
</dbReference>
<reference evidence="5" key="1">
    <citation type="submission" date="2021-03" db="EMBL/GenBank/DDBJ databases">
        <title>Chromosome level genome of the anhydrobiotic midge Polypedilum vanderplanki.</title>
        <authorList>
            <person name="Yoshida Y."/>
            <person name="Kikawada T."/>
            <person name="Gusev O."/>
        </authorList>
    </citation>
    <scope>NUCLEOTIDE SEQUENCE</scope>
    <source>
        <strain evidence="5">NIAS01</strain>
        <tissue evidence="5">Whole body or cell culture</tissue>
    </source>
</reference>
<evidence type="ECO:0000256" key="3">
    <source>
        <dbReference type="SAM" id="SignalP"/>
    </source>
</evidence>
<organism evidence="5 6">
    <name type="scientific">Polypedilum vanderplanki</name>
    <name type="common">Sleeping chironomid midge</name>
    <dbReference type="NCBI Taxonomy" id="319348"/>
    <lineage>
        <taxon>Eukaryota</taxon>
        <taxon>Metazoa</taxon>
        <taxon>Ecdysozoa</taxon>
        <taxon>Arthropoda</taxon>
        <taxon>Hexapoda</taxon>
        <taxon>Insecta</taxon>
        <taxon>Pterygota</taxon>
        <taxon>Neoptera</taxon>
        <taxon>Endopterygota</taxon>
        <taxon>Diptera</taxon>
        <taxon>Nematocera</taxon>
        <taxon>Chironomoidea</taxon>
        <taxon>Chironomidae</taxon>
        <taxon>Chironominae</taxon>
        <taxon>Polypedilum</taxon>
        <taxon>Polypedilum</taxon>
    </lineage>
</organism>
<protein>
    <recommendedName>
        <fullName evidence="4">Single domain-containing protein</fullName>
    </recommendedName>
</protein>
<keyword evidence="6" id="KW-1185">Reference proteome</keyword>
<sequence length="192" mass="21491">MKNFKILILILNVYINNIHGAVWFKASGIKTVCSKRECVEYCDLDDYFLKPGESINSENCTAVYCNSDFSSSGHSCGYANVIGLKNEKIKTKVEELLLKALPAIFQEVYYKTKICKNGQCEYFCDLGENKLKPGESLKMEDCTEIICNEDFTTTQNSCSVAITADGCVLSPDFTLIYPQCCNKLCLSTKKIV</sequence>
<evidence type="ECO:0000313" key="5">
    <source>
        <dbReference type="EMBL" id="KAG5682580.1"/>
    </source>
</evidence>
<comment type="caution">
    <text evidence="5">The sequence shown here is derived from an EMBL/GenBank/DDBJ whole genome shotgun (WGS) entry which is preliminary data.</text>
</comment>
<comment type="subcellular location">
    <subcellularLocation>
        <location evidence="1">Secreted</location>
    </subcellularLocation>
</comment>
<dbReference type="GO" id="GO:0005576">
    <property type="term" value="C:extracellular region"/>
    <property type="evidence" value="ECO:0007669"/>
    <property type="project" value="UniProtKB-SubCell"/>
</dbReference>
<dbReference type="Pfam" id="PF15430">
    <property type="entry name" value="SVWC"/>
    <property type="match status" value="1"/>
</dbReference>